<dbReference type="GeneID" id="9519447"/>
<dbReference type="eggNOG" id="ENOG502SW29">
    <property type="taxonomic scope" value="Eukaryota"/>
</dbReference>
<feature type="compositionally biased region" description="Polar residues" evidence="1">
    <location>
        <begin position="189"/>
        <end position="201"/>
    </location>
</feature>
<dbReference type="RefSeq" id="XP_003013411.1">
    <property type="nucleotide sequence ID" value="XM_003013365.1"/>
</dbReference>
<dbReference type="AlphaFoldDB" id="D4AVL5"/>
<protein>
    <submittedName>
        <fullName evidence="2">Histone h1.3., putative</fullName>
    </submittedName>
</protein>
<dbReference type="HOGENOM" id="CLU_1361294_0_0_1"/>
<evidence type="ECO:0000313" key="2">
    <source>
        <dbReference type="EMBL" id="EFE32771.1"/>
    </source>
</evidence>
<dbReference type="EMBL" id="ABSU01000013">
    <property type="protein sequence ID" value="EFE32771.1"/>
    <property type="molecule type" value="Genomic_DNA"/>
</dbReference>
<feature type="region of interest" description="Disordered" evidence="1">
    <location>
        <begin position="189"/>
        <end position="209"/>
    </location>
</feature>
<keyword evidence="3" id="KW-1185">Reference proteome</keyword>
<proteinExistence type="predicted"/>
<feature type="compositionally biased region" description="Basic residues" evidence="1">
    <location>
        <begin position="115"/>
        <end position="126"/>
    </location>
</feature>
<gene>
    <name evidence="2" type="ORF">ARB_00229</name>
</gene>
<feature type="region of interest" description="Disordered" evidence="1">
    <location>
        <begin position="64"/>
        <end position="128"/>
    </location>
</feature>
<evidence type="ECO:0000256" key="1">
    <source>
        <dbReference type="SAM" id="MobiDB-lite"/>
    </source>
</evidence>
<comment type="caution">
    <text evidence="2">The sequence shown here is derived from an EMBL/GenBank/DDBJ whole genome shotgun (WGS) entry which is preliminary data.</text>
</comment>
<sequence length="209" mass="22111">MDTLTAGEQRTFMLGLLCSTDGLNNIKVDYDKLAEKAGFKNAASASVLFNKSRRKILSALTEDGTLAPTNGSPKKTSDKVTKLRKSSAKGKGATITTDEESNGNEETQANPVKVPKARGGKGKAGGRVKADPMAIPCLTRHRMVPIKGEVSVKEEPLHEDFAKGIIDGTLYSYSDVSLNTLWAVGAFSSGNGTTATGSPMNSEVDDETL</sequence>
<name>D4AVL5_ARTBC</name>
<evidence type="ECO:0000313" key="3">
    <source>
        <dbReference type="Proteomes" id="UP000008866"/>
    </source>
</evidence>
<dbReference type="KEGG" id="abe:ARB_00229"/>
<accession>D4AVL5</accession>
<dbReference type="Proteomes" id="UP000008866">
    <property type="component" value="Unassembled WGS sequence"/>
</dbReference>
<organism evidence="2 3">
    <name type="scientific">Arthroderma benhamiae (strain ATCC MYA-4681 / CBS 112371)</name>
    <name type="common">Trichophyton mentagrophytes</name>
    <dbReference type="NCBI Taxonomy" id="663331"/>
    <lineage>
        <taxon>Eukaryota</taxon>
        <taxon>Fungi</taxon>
        <taxon>Dikarya</taxon>
        <taxon>Ascomycota</taxon>
        <taxon>Pezizomycotina</taxon>
        <taxon>Eurotiomycetes</taxon>
        <taxon>Eurotiomycetidae</taxon>
        <taxon>Onygenales</taxon>
        <taxon>Arthrodermataceae</taxon>
        <taxon>Trichophyton</taxon>
    </lineage>
</organism>
<dbReference type="OMA" id="NGMICAF"/>
<reference evidence="3" key="1">
    <citation type="journal article" date="2011" name="Genome Biol.">
        <title>Comparative and functional genomics provide insights into the pathogenicity of dermatophytic fungi.</title>
        <authorList>
            <person name="Burmester A."/>
            <person name="Shelest E."/>
            <person name="Gloeckner G."/>
            <person name="Heddergott C."/>
            <person name="Schindler S."/>
            <person name="Staib P."/>
            <person name="Heidel A."/>
            <person name="Felder M."/>
            <person name="Petzold A."/>
            <person name="Szafranski K."/>
            <person name="Feuermann M."/>
            <person name="Pedruzzi I."/>
            <person name="Priebe S."/>
            <person name="Groth M."/>
            <person name="Winkler R."/>
            <person name="Li W."/>
            <person name="Kniemeyer O."/>
            <person name="Schroeckh V."/>
            <person name="Hertweck C."/>
            <person name="Hube B."/>
            <person name="White T.C."/>
            <person name="Platzer M."/>
            <person name="Guthke R."/>
            <person name="Heitman J."/>
            <person name="Woestemeyer J."/>
            <person name="Zipfel P.F."/>
            <person name="Monod M."/>
            <person name="Brakhage A.A."/>
        </authorList>
    </citation>
    <scope>NUCLEOTIDE SEQUENCE [LARGE SCALE GENOMIC DNA]</scope>
    <source>
        <strain evidence="3">ATCC MYA-4681 / CBS 112371</strain>
    </source>
</reference>